<reference evidence="2" key="1">
    <citation type="journal article" date="2015" name="Nature">
        <title>Complex archaea that bridge the gap between prokaryotes and eukaryotes.</title>
        <authorList>
            <person name="Spang A."/>
            <person name="Saw J.H."/>
            <person name="Jorgensen S.L."/>
            <person name="Zaremba-Niedzwiedzka K."/>
            <person name="Martijn J."/>
            <person name="Lind A.E."/>
            <person name="van Eijk R."/>
            <person name="Schleper C."/>
            <person name="Guy L."/>
            <person name="Ettema T.J."/>
        </authorList>
    </citation>
    <scope>NUCLEOTIDE SEQUENCE</scope>
</reference>
<accession>A0A0F9B077</accession>
<keyword evidence="1" id="KW-0812">Transmembrane</keyword>
<organism evidence="2">
    <name type="scientific">marine sediment metagenome</name>
    <dbReference type="NCBI Taxonomy" id="412755"/>
    <lineage>
        <taxon>unclassified sequences</taxon>
        <taxon>metagenomes</taxon>
        <taxon>ecological metagenomes</taxon>
    </lineage>
</organism>
<keyword evidence="1" id="KW-1133">Transmembrane helix</keyword>
<dbReference type="AlphaFoldDB" id="A0A0F9B077"/>
<comment type="caution">
    <text evidence="2">The sequence shown here is derived from an EMBL/GenBank/DDBJ whole genome shotgun (WGS) entry which is preliminary data.</text>
</comment>
<sequence length="78" mass="9085">MSNRRIKKKVKKYHWLIILVLTTVTSMWIYGMVKIYYPTPIYIGFGQYLDLGTGIVIFTLILVGFVIGILFKQKKKGK</sequence>
<evidence type="ECO:0000256" key="1">
    <source>
        <dbReference type="SAM" id="Phobius"/>
    </source>
</evidence>
<keyword evidence="1" id="KW-0472">Membrane</keyword>
<protein>
    <submittedName>
        <fullName evidence="2">Uncharacterized protein</fullName>
    </submittedName>
</protein>
<dbReference type="EMBL" id="LAZR01040209">
    <property type="protein sequence ID" value="KKL15060.1"/>
    <property type="molecule type" value="Genomic_DNA"/>
</dbReference>
<evidence type="ECO:0000313" key="2">
    <source>
        <dbReference type="EMBL" id="KKL15060.1"/>
    </source>
</evidence>
<feature type="transmembrane region" description="Helical" evidence="1">
    <location>
        <begin position="12"/>
        <end position="31"/>
    </location>
</feature>
<name>A0A0F9B077_9ZZZZ</name>
<proteinExistence type="predicted"/>
<feature type="transmembrane region" description="Helical" evidence="1">
    <location>
        <begin position="51"/>
        <end position="71"/>
    </location>
</feature>
<gene>
    <name evidence="2" type="ORF">LCGC14_2509390</name>
</gene>